<feature type="transmembrane region" description="Helical" evidence="2">
    <location>
        <begin position="257"/>
        <end position="274"/>
    </location>
</feature>
<keyword evidence="2" id="KW-1133">Transmembrane helix</keyword>
<name>A0ABU3BM14_9BACT</name>
<evidence type="ECO:0000256" key="1">
    <source>
        <dbReference type="SAM" id="MobiDB-lite"/>
    </source>
</evidence>
<keyword evidence="2" id="KW-0812">Transmembrane</keyword>
<evidence type="ECO:0000256" key="2">
    <source>
        <dbReference type="SAM" id="Phobius"/>
    </source>
</evidence>
<dbReference type="InterPro" id="IPR024079">
    <property type="entry name" value="MetalloPept_cat_dom_sf"/>
</dbReference>
<keyword evidence="2" id="KW-0472">Membrane</keyword>
<evidence type="ECO:0000313" key="4">
    <source>
        <dbReference type="Proteomes" id="UP001267426"/>
    </source>
</evidence>
<dbReference type="Gene3D" id="3.40.390.10">
    <property type="entry name" value="Collagenase (Catalytic Domain)"/>
    <property type="match status" value="1"/>
</dbReference>
<evidence type="ECO:0000313" key="3">
    <source>
        <dbReference type="EMBL" id="MDT0630326.1"/>
    </source>
</evidence>
<reference evidence="3 4" key="1">
    <citation type="submission" date="2023-09" db="EMBL/GenBank/DDBJ databases">
        <authorList>
            <person name="Rey-Velasco X."/>
        </authorList>
    </citation>
    <scope>NUCLEOTIDE SEQUENCE [LARGE SCALE GENOMIC DNA]</scope>
    <source>
        <strain evidence="3 4">F394</strain>
    </source>
</reference>
<protein>
    <submittedName>
        <fullName evidence="3">Uncharacterized protein</fullName>
    </submittedName>
</protein>
<feature type="region of interest" description="Disordered" evidence="1">
    <location>
        <begin position="1"/>
        <end position="28"/>
    </location>
</feature>
<gene>
    <name evidence="3" type="ORF">RM540_01070</name>
</gene>
<proteinExistence type="predicted"/>
<comment type="caution">
    <text evidence="3">The sequence shown here is derived from an EMBL/GenBank/DDBJ whole genome shotgun (WGS) entry which is preliminary data.</text>
</comment>
<accession>A0ABU3BM14</accession>
<organism evidence="3 4">
    <name type="scientific">Rubrivirga litoralis</name>
    <dbReference type="NCBI Taxonomy" id="3075598"/>
    <lineage>
        <taxon>Bacteria</taxon>
        <taxon>Pseudomonadati</taxon>
        <taxon>Rhodothermota</taxon>
        <taxon>Rhodothermia</taxon>
        <taxon>Rhodothermales</taxon>
        <taxon>Rubricoccaceae</taxon>
        <taxon>Rubrivirga</taxon>
    </lineage>
</organism>
<dbReference type="RefSeq" id="WP_311661353.1">
    <property type="nucleotide sequence ID" value="NZ_JAVRHT010000001.1"/>
</dbReference>
<feature type="transmembrane region" description="Helical" evidence="2">
    <location>
        <begin position="286"/>
        <end position="308"/>
    </location>
</feature>
<dbReference type="EMBL" id="JAVRHT010000001">
    <property type="protein sequence ID" value="MDT0630326.1"/>
    <property type="molecule type" value="Genomic_DNA"/>
</dbReference>
<sequence length="415" mass="44731">MPDRPALAPSPPPAPRAGRGGSRRPAAGAGRDYVIGVMTMDVEGKDSAPFRRLVEAATRALDRDISQALGVRVDLLAFEGPHLTPAAGAYAPLDFLQIGMTEKLERGVHFLLIVTEVDLAASTLSYTLALPSQLTNVGVVSTKRLAPSFWGDDPDEGLAERRLTSLLLHTFGHLLNLNHAPSPTNVMYDFAGVDDLDGMDSFTESQRAHMRRALPREAHERTSTHRVRFTLETLVRDWRSIAAAVARANPFRLVTRLPTMITAALSVLILLFFTPDMWDVASTVELYQLVAFSVVAVAGSTIVLYRAFAFGGVLGRGRRLAESTVVTSAATALCLALTMALLFAIFAGSTYLGVVTVFPRKLMETWPTVDPAVRPIDHVKLSLFVAALGVLAGSLGGRADSADLVRGVLFVDEET</sequence>
<keyword evidence="4" id="KW-1185">Reference proteome</keyword>
<feature type="transmembrane region" description="Helical" evidence="2">
    <location>
        <begin position="329"/>
        <end position="358"/>
    </location>
</feature>
<dbReference type="Proteomes" id="UP001267426">
    <property type="component" value="Unassembled WGS sequence"/>
</dbReference>